<proteinExistence type="predicted"/>
<accession>A0A9W6I2Y7</accession>
<reference evidence="2" key="1">
    <citation type="journal article" date="2014" name="Int. J. Syst. Evol. Microbiol.">
        <title>Complete genome sequence of Corynebacterium casei LMG S-19264T (=DSM 44701T), isolated from a smear-ripened cheese.</title>
        <authorList>
            <consortium name="US DOE Joint Genome Institute (JGI-PGF)"/>
            <person name="Walter F."/>
            <person name="Albersmeier A."/>
            <person name="Kalinowski J."/>
            <person name="Ruckert C."/>
        </authorList>
    </citation>
    <scope>NUCLEOTIDE SEQUENCE</scope>
    <source>
        <strain evidence="2">VKM Ac-2007</strain>
    </source>
</reference>
<reference evidence="2" key="2">
    <citation type="submission" date="2023-01" db="EMBL/GenBank/DDBJ databases">
        <authorList>
            <person name="Sun Q."/>
            <person name="Evtushenko L."/>
        </authorList>
    </citation>
    <scope>NUCLEOTIDE SEQUENCE</scope>
    <source>
        <strain evidence="2">VKM Ac-2007</strain>
    </source>
</reference>
<dbReference type="Proteomes" id="UP001143474">
    <property type="component" value="Unassembled WGS sequence"/>
</dbReference>
<feature type="region of interest" description="Disordered" evidence="1">
    <location>
        <begin position="1"/>
        <end position="20"/>
    </location>
</feature>
<name>A0A9W6I2Y7_9ACTN</name>
<sequence>MARTSTFPKPTDKRSMMQNSRHALPAEGQWDLLTEHDLESWFSCLWVSTEDGNEIARRLGVDPQNGTLCDFQTAMQSYETSLEELIVWVGEHSAGWSTILTISGGTVPPRLIEALSADGQRVLEAYYVEEADPGKLLYTYDREYRGEIFPPSSPGGWMEVPEFEAHASGLELSDEISDAETFDRYMCMAGRITGRFIDRAWFASTRTLYHVPHEA</sequence>
<dbReference type="EMBL" id="BSEV01000010">
    <property type="protein sequence ID" value="GLK11086.1"/>
    <property type="molecule type" value="Genomic_DNA"/>
</dbReference>
<evidence type="ECO:0000313" key="3">
    <source>
        <dbReference type="Proteomes" id="UP001143474"/>
    </source>
</evidence>
<protein>
    <submittedName>
        <fullName evidence="2">Uncharacterized protein</fullName>
    </submittedName>
</protein>
<evidence type="ECO:0000256" key="1">
    <source>
        <dbReference type="SAM" id="MobiDB-lite"/>
    </source>
</evidence>
<evidence type="ECO:0000313" key="2">
    <source>
        <dbReference type="EMBL" id="GLK11086.1"/>
    </source>
</evidence>
<gene>
    <name evidence="2" type="ORF">GCM10017600_44920</name>
</gene>
<comment type="caution">
    <text evidence="2">The sequence shown here is derived from an EMBL/GenBank/DDBJ whole genome shotgun (WGS) entry which is preliminary data.</text>
</comment>
<dbReference type="RefSeq" id="WP_271219484.1">
    <property type="nucleotide sequence ID" value="NZ_BAAAVD010000066.1"/>
</dbReference>
<keyword evidence="3" id="KW-1185">Reference proteome</keyword>
<organism evidence="2 3">
    <name type="scientific">Streptosporangium carneum</name>
    <dbReference type="NCBI Taxonomy" id="47481"/>
    <lineage>
        <taxon>Bacteria</taxon>
        <taxon>Bacillati</taxon>
        <taxon>Actinomycetota</taxon>
        <taxon>Actinomycetes</taxon>
        <taxon>Streptosporangiales</taxon>
        <taxon>Streptosporangiaceae</taxon>
        <taxon>Streptosporangium</taxon>
    </lineage>
</organism>
<dbReference type="AlphaFoldDB" id="A0A9W6I2Y7"/>